<feature type="chain" id="PRO_5015620829" description="Ig-like domain-containing protein" evidence="3">
    <location>
        <begin position="22"/>
        <end position="1581"/>
    </location>
</feature>
<dbReference type="EMBL" id="CP028811">
    <property type="protein sequence ID" value="AWA31206.1"/>
    <property type="molecule type" value="Genomic_DNA"/>
</dbReference>
<dbReference type="GO" id="GO:0098609">
    <property type="term" value="P:cell-cell adhesion"/>
    <property type="evidence" value="ECO:0007669"/>
    <property type="project" value="TreeGrafter"/>
</dbReference>
<dbReference type="PROSITE" id="PS50835">
    <property type="entry name" value="IG_LIKE"/>
    <property type="match status" value="3"/>
</dbReference>
<dbReference type="InterPro" id="IPR007110">
    <property type="entry name" value="Ig-like_dom"/>
</dbReference>
<dbReference type="Gene3D" id="2.60.40.10">
    <property type="entry name" value="Immunoglobulins"/>
    <property type="match status" value="5"/>
</dbReference>
<dbReference type="GO" id="GO:0016020">
    <property type="term" value="C:membrane"/>
    <property type="evidence" value="ECO:0007669"/>
    <property type="project" value="UniProtKB-SubCell"/>
</dbReference>
<dbReference type="RefSeq" id="WP_108372980.1">
    <property type="nucleotide sequence ID" value="NZ_CP028811.1"/>
</dbReference>
<dbReference type="InterPro" id="IPR026341">
    <property type="entry name" value="T9SS_type_B"/>
</dbReference>
<dbReference type="SMART" id="SM00409">
    <property type="entry name" value="IG"/>
    <property type="match status" value="3"/>
</dbReference>
<dbReference type="InterPro" id="IPR003599">
    <property type="entry name" value="Ig_sub"/>
</dbReference>
<keyword evidence="6" id="KW-1185">Reference proteome</keyword>
<reference evidence="5 6" key="1">
    <citation type="submission" date="2018-04" db="EMBL/GenBank/DDBJ databases">
        <title>Genome sequencing of Flavobacterium sp. HYN0048.</title>
        <authorList>
            <person name="Yi H."/>
            <person name="Baek C."/>
        </authorList>
    </citation>
    <scope>NUCLEOTIDE SEQUENCE [LARGE SCALE GENOMIC DNA]</scope>
    <source>
        <strain evidence="5 6">HYN0048</strain>
    </source>
</reference>
<keyword evidence="1" id="KW-0677">Repeat</keyword>
<name>A0A2S0RHR3_9FLAO</name>
<keyword evidence="2" id="KW-1015">Disulfide bond</keyword>
<dbReference type="Proteomes" id="UP000244193">
    <property type="component" value="Chromosome"/>
</dbReference>
<evidence type="ECO:0000313" key="6">
    <source>
        <dbReference type="Proteomes" id="UP000244193"/>
    </source>
</evidence>
<dbReference type="Pfam" id="PF13895">
    <property type="entry name" value="Ig_2"/>
    <property type="match status" value="1"/>
</dbReference>
<evidence type="ECO:0000313" key="5">
    <source>
        <dbReference type="EMBL" id="AWA31206.1"/>
    </source>
</evidence>
<organism evidence="5 6">
    <name type="scientific">Flavobacterium magnum</name>
    <dbReference type="NCBI Taxonomy" id="2162713"/>
    <lineage>
        <taxon>Bacteria</taxon>
        <taxon>Pseudomonadati</taxon>
        <taxon>Bacteroidota</taxon>
        <taxon>Flavobacteriia</taxon>
        <taxon>Flavobacteriales</taxon>
        <taxon>Flavobacteriaceae</taxon>
        <taxon>Flavobacterium</taxon>
    </lineage>
</organism>
<gene>
    <name evidence="5" type="ORF">HYN48_14490</name>
</gene>
<dbReference type="PANTHER" id="PTHR44170:SF6">
    <property type="entry name" value="CONTACTIN"/>
    <property type="match status" value="1"/>
</dbReference>
<dbReference type="SUPFAM" id="SSF48726">
    <property type="entry name" value="Immunoglobulin"/>
    <property type="match status" value="4"/>
</dbReference>
<accession>A0A2S0RHR3</accession>
<dbReference type="OrthoDB" id="1652165at2"/>
<proteinExistence type="predicted"/>
<evidence type="ECO:0000256" key="1">
    <source>
        <dbReference type="ARBA" id="ARBA00022737"/>
    </source>
</evidence>
<dbReference type="InterPro" id="IPR036179">
    <property type="entry name" value="Ig-like_dom_sf"/>
</dbReference>
<evidence type="ECO:0000256" key="2">
    <source>
        <dbReference type="ARBA" id="ARBA00023157"/>
    </source>
</evidence>
<dbReference type="NCBIfam" id="TIGR04131">
    <property type="entry name" value="Bac_Flav_CTERM"/>
    <property type="match status" value="1"/>
</dbReference>
<feature type="domain" description="Ig-like" evidence="4">
    <location>
        <begin position="887"/>
        <end position="969"/>
    </location>
</feature>
<sequence length="1581" mass="168091">MMKNRLLTALLASCLYGTTYAQLASPDVDAVNGGQAAWCFGSGVATASINFTPGNTTTAYSVKEIPYNPPYSFDPVPGSTLIPIPTNGNQDDFWADDLFNLPFAFNFWGNSYNVMSVGSNGVLCFNTTGPYAPGQTCPWPISGGLPGGTTIRNAIFGILQDINFTDLPYPETTINYYVYDQGQNTAPGRVFIFNVNKVLQFADGINPNTNVAGVQTYQMVLYETTNIIDVFVKRRVPYNPWNQGKGIIGLINNSGSQWIAAPGCNGTNFTAIGKAFRFTPAGPQNATIQWTLNGNPIANSNVDNIAVPNTVPGDVLEAFVTYNNPGAAPATFTSGPITVQSSFSLPTPDGVEKVTCPGDNGPYIVDANKDSFFLDGVPNPLDYVITYYEDYQAADDGSNNYINNISSYPVNASDLPKTLYVRVDEIGSGSGCYTVESFTIDKIEPVGTIDYDPIICKGGALSSPVHKSTPFSEGGEFVGSSPDLHVDSVTGDIDLEQSLPGTYTVDYYYTPECPNYKSSFTFEIVDTPTAQFDSASGSVCPAISSPLAFSGTVGATITYTKTDSNGTTVETTTIQPNGTSVVNYVINEETTFELQKVNTATTPSCEYTFAPGTVVVFSIDPPSASIIDADDPAFCPGGSTNINIQGTAGGTVNYTGPTGTGTVQLDPSTGIGTINTQTLASQGSYVFTLDNITVPGCATTQPITGQSITIIVNPLPDVFTFTPATPTVCPGDNVLLDITGTANATVNFHDSSNAPFSYVIPSSGTGQIQVPASNYTLDSITSTDSCTRTLSQGVTISYFAPVAITTQPQTPTPICEGESFTLNVTASGDNLTYEWKRQGVTVQNGPSNTFVKNNALLADLGDYNVIVHGTCDDVTSSTVTVSIAPGPHFLTQPTVDPNYCTGSDIRLEVTTDNTDASTTYDWRRNGVSLGAPSSNTYDILGITAAENNANYTVVVTNPGCGSITSIPVTINVLKDTQILTQPVSGDVCQTGQINLTVAAEGDNLQYTWRRDNQVVQSGPSNAYIVNNPDPLTDSGSYDVIVTGTCGSPSSVTSAAAMVKVYQTPVILTQPQAPPTDLCAGMTLSLSVVASGDITQYQWKRNGVNVGTNSPTYTDSATVASEVADVYVCILSNPLCGEVSTDPVSVKVNQPPIITQQPVSKTVCVGEPIDLIIEVTGNVTYVWQHDGVDVSNDQVYHVDAAQLSDSGVYRCIVKSTSCPDVYSNPVTVVVRPLPDATIANGSESTICDNTGTDVIFTGTPNAIVTYTVNGGEEQTITLNPSGTARLLTGMLGETTTYSLVSVSANDNPPCPKALTGDAVVTVQQIPDPELDQDGYVCLDPTTGQTMMGSFYELNTGLTTADGYEFVWYLDNVEIAGATEGTYNAVAAGSYKVVITDTATGCTDSAMAPITTSTPPLTITAQVDTLFFADNASIIVTAMPASTDYEYRLDDGPWQSDNIFNGVRTSTTIDKSGNHTVYVRDTKACDELSYDVKVIDYPKYFTPNGDGIHDTWNISTLSNQPDAKIYIFDRFGKLLKQISSTNPTGWDGTYNGQPMAADDYWFVIKYTEQGVNKEFKAHFSIKR</sequence>
<keyword evidence="3" id="KW-0732">Signal</keyword>
<protein>
    <recommendedName>
        <fullName evidence="4">Ig-like domain-containing protein</fullName>
    </recommendedName>
</protein>
<evidence type="ECO:0000256" key="3">
    <source>
        <dbReference type="SAM" id="SignalP"/>
    </source>
</evidence>
<dbReference type="Pfam" id="PF13585">
    <property type="entry name" value="CHU_C"/>
    <property type="match status" value="1"/>
</dbReference>
<feature type="signal peptide" evidence="3">
    <location>
        <begin position="1"/>
        <end position="21"/>
    </location>
</feature>
<dbReference type="InterPro" id="IPR013783">
    <property type="entry name" value="Ig-like_fold"/>
</dbReference>
<dbReference type="KEGG" id="fmg:HYN48_14490"/>
<feature type="domain" description="Ig-like" evidence="4">
    <location>
        <begin position="1064"/>
        <end position="1226"/>
    </location>
</feature>
<feature type="domain" description="Ig-like" evidence="4">
    <location>
        <begin position="801"/>
        <end position="882"/>
    </location>
</feature>
<evidence type="ECO:0000259" key="4">
    <source>
        <dbReference type="PROSITE" id="PS50835"/>
    </source>
</evidence>
<dbReference type="PANTHER" id="PTHR44170">
    <property type="entry name" value="PROTEIN SIDEKICK"/>
    <property type="match status" value="1"/>
</dbReference>